<proteinExistence type="predicted"/>
<evidence type="ECO:0000256" key="3">
    <source>
        <dbReference type="ARBA" id="ARBA00022729"/>
    </source>
</evidence>
<protein>
    <submittedName>
        <fullName evidence="8">Carboxypeptidase C (Cathepsin A)</fullName>
    </submittedName>
</protein>
<keyword evidence="5" id="KW-0325">Glycoprotein</keyword>
<feature type="compositionally biased region" description="Polar residues" evidence="6">
    <location>
        <begin position="38"/>
        <end position="49"/>
    </location>
</feature>
<feature type="signal peptide" evidence="7">
    <location>
        <begin position="1"/>
        <end position="20"/>
    </location>
</feature>
<dbReference type="SUPFAM" id="SSF53474">
    <property type="entry name" value="alpha/beta-Hydrolases"/>
    <property type="match status" value="1"/>
</dbReference>
<dbReference type="Pfam" id="PF00450">
    <property type="entry name" value="Peptidase_S10"/>
    <property type="match status" value="1"/>
</dbReference>
<dbReference type="KEGG" id="hdt:HYPDE_33208"/>
<dbReference type="InterPro" id="IPR029058">
    <property type="entry name" value="AB_hydrolase_fold"/>
</dbReference>
<dbReference type="eggNOG" id="COG2939">
    <property type="taxonomic scope" value="Bacteria"/>
</dbReference>
<keyword evidence="2" id="KW-0645">Protease</keyword>
<dbReference type="HOGENOM" id="CLU_032786_0_0_5"/>
<dbReference type="RefSeq" id="WP_015598340.1">
    <property type="nucleotide sequence ID" value="NC_021172.1"/>
</dbReference>
<evidence type="ECO:0000256" key="5">
    <source>
        <dbReference type="ARBA" id="ARBA00023180"/>
    </source>
</evidence>
<evidence type="ECO:0000313" key="9">
    <source>
        <dbReference type="Proteomes" id="UP000005952"/>
    </source>
</evidence>
<gene>
    <name evidence="8" type="ORF">HYPDE_33208</name>
</gene>
<keyword evidence="9" id="KW-1185">Reference proteome</keyword>
<feature type="chain" id="PRO_5004105618" evidence="7">
    <location>
        <begin position="21"/>
        <end position="514"/>
    </location>
</feature>
<organism evidence="8 9">
    <name type="scientific">Hyphomicrobium denitrificans 1NES1</name>
    <dbReference type="NCBI Taxonomy" id="670307"/>
    <lineage>
        <taxon>Bacteria</taxon>
        <taxon>Pseudomonadati</taxon>
        <taxon>Pseudomonadota</taxon>
        <taxon>Alphaproteobacteria</taxon>
        <taxon>Hyphomicrobiales</taxon>
        <taxon>Hyphomicrobiaceae</taxon>
        <taxon>Hyphomicrobium</taxon>
    </lineage>
</organism>
<dbReference type="GO" id="GO:0004185">
    <property type="term" value="F:serine-type carboxypeptidase activity"/>
    <property type="evidence" value="ECO:0007669"/>
    <property type="project" value="InterPro"/>
</dbReference>
<keyword evidence="3 7" id="KW-0732">Signal</keyword>
<evidence type="ECO:0000256" key="7">
    <source>
        <dbReference type="SAM" id="SignalP"/>
    </source>
</evidence>
<dbReference type="PANTHER" id="PTHR11802:SF3">
    <property type="entry name" value="RETINOID-INDUCIBLE SERINE CARBOXYPEPTIDASE"/>
    <property type="match status" value="1"/>
</dbReference>
<evidence type="ECO:0000256" key="4">
    <source>
        <dbReference type="ARBA" id="ARBA00022801"/>
    </source>
</evidence>
<keyword evidence="1 8" id="KW-0121">Carboxypeptidase</keyword>
<sequence length="514" mass="55419">MSPKRTSLLLVAGLMFSALAHIIQTPAAETPSKETAEAHQSTESPSTSEPVLPPDAVTSQTLILNKGGQINYTATAGSVTLTDAQGGKTAEIFYVSYILSGTPPTKRPITFVFNGGPGASSAYLHMAAIGPRVLDFGNGRSAITPDGKAISNPDSWLSFTDLVFVDPVGTGYSRAKNSVKDVGKAFWGVNEDLDALGKSVWLILAKHDRIGSPVYLAGESYGGFRTAKLIKHLPADQGIAVTGATLISPVLKFSLLDDDDFNPLTWAFRLPSYAAVALESRDKLSPEALQSVEQFALGEYLTTLAATPPDTSKNSSIYAAVAKTIGLPESLVARWNGRVPVSVFTKEIHHETGDVASPYDGSVDGADPYPSAPKTRDTDPIFENIIAPLTTSFVAYLRDELKFKTERPYALLNREVSRKWNWERDDPSEAVGADDDLREGLALNPNLKIAVVHGMTDLVTPYMTSRYVITRLPIQLTQGRLSLDLLPGGHMMYLRPDSRAALARSAQSIYPHGE</sequence>
<dbReference type="Gene3D" id="3.40.50.1820">
    <property type="entry name" value="alpha/beta hydrolase"/>
    <property type="match status" value="1"/>
</dbReference>
<feature type="region of interest" description="Disordered" evidence="6">
    <location>
        <begin position="28"/>
        <end position="54"/>
    </location>
</feature>
<feature type="region of interest" description="Disordered" evidence="6">
    <location>
        <begin position="355"/>
        <end position="377"/>
    </location>
</feature>
<accession>N0B465</accession>
<evidence type="ECO:0000313" key="8">
    <source>
        <dbReference type="EMBL" id="AGK58314.1"/>
    </source>
</evidence>
<dbReference type="EMBL" id="CP005587">
    <property type="protein sequence ID" value="AGK58314.1"/>
    <property type="molecule type" value="Genomic_DNA"/>
</dbReference>
<dbReference type="AlphaFoldDB" id="N0B465"/>
<dbReference type="PANTHER" id="PTHR11802">
    <property type="entry name" value="SERINE PROTEASE FAMILY S10 SERINE CARBOXYPEPTIDASE"/>
    <property type="match status" value="1"/>
</dbReference>
<evidence type="ECO:0000256" key="1">
    <source>
        <dbReference type="ARBA" id="ARBA00022645"/>
    </source>
</evidence>
<dbReference type="Proteomes" id="UP000005952">
    <property type="component" value="Chromosome"/>
</dbReference>
<reference evidence="8 9" key="1">
    <citation type="journal article" date="2013" name="Genome Announc.">
        <title>Genome sequences for three denitrifying bacterial strains isolated from a uranium- and nitrate-contaminated subsurface environment.</title>
        <authorList>
            <person name="Venkatramanan R."/>
            <person name="Prakash O."/>
            <person name="Woyke T."/>
            <person name="Chain P."/>
            <person name="Goodwin L.A."/>
            <person name="Watson D."/>
            <person name="Brooks S."/>
            <person name="Kostka J.E."/>
            <person name="Green S.J."/>
        </authorList>
    </citation>
    <scope>NUCLEOTIDE SEQUENCE [LARGE SCALE GENOMIC DNA]</scope>
    <source>
        <strain evidence="8 9">1NES1</strain>
    </source>
</reference>
<dbReference type="GO" id="GO:0006508">
    <property type="term" value="P:proteolysis"/>
    <property type="evidence" value="ECO:0007669"/>
    <property type="project" value="UniProtKB-KW"/>
</dbReference>
<dbReference type="InterPro" id="IPR001563">
    <property type="entry name" value="Peptidase_S10"/>
</dbReference>
<keyword evidence="4" id="KW-0378">Hydrolase</keyword>
<evidence type="ECO:0000256" key="6">
    <source>
        <dbReference type="SAM" id="MobiDB-lite"/>
    </source>
</evidence>
<name>N0B465_9HYPH</name>
<evidence type="ECO:0000256" key="2">
    <source>
        <dbReference type="ARBA" id="ARBA00022670"/>
    </source>
</evidence>